<dbReference type="SUPFAM" id="SSF50249">
    <property type="entry name" value="Nucleic acid-binding proteins"/>
    <property type="match status" value="2"/>
</dbReference>
<dbReference type="SUPFAM" id="SSF50104">
    <property type="entry name" value="Translation proteins SH3-like domain"/>
    <property type="match status" value="1"/>
</dbReference>
<dbReference type="FunFam" id="2.30.30.30:FF:000003">
    <property type="entry name" value="Elongation factor P"/>
    <property type="match status" value="1"/>
</dbReference>
<dbReference type="FunFam" id="2.40.50.140:FF:000009">
    <property type="entry name" value="Elongation factor P"/>
    <property type="match status" value="1"/>
</dbReference>
<sequence>MVLFLDLGFTNKIQCSLSKIRCFISYFLKMENYSTSQFKNGLKLMLGGNPCSIISNEIRKPGKGQASNRVKLKDLITGKTLEKTFKSGESVEGADVMELDLQYLYNDGSEWNFMDPESFEQYAIGDTSMDDARGYLVEQDMCVVTLWNNNPISVTPPNHVMLEVVNTDPGLKGDTAGTGGKPATMNTGVVVQVPLFISIGEKVKVDTRTNEYAGRT</sequence>
<dbReference type="InterPro" id="IPR011768">
    <property type="entry name" value="Transl_elongation_fac_P"/>
</dbReference>
<dbReference type="Proteomes" id="UP000198559">
    <property type="component" value="Unassembled WGS sequence"/>
</dbReference>
<dbReference type="InterPro" id="IPR001059">
    <property type="entry name" value="Transl_elong_P/YeiP_cen"/>
</dbReference>
<dbReference type="Pfam" id="PF01132">
    <property type="entry name" value="EFP"/>
    <property type="match status" value="1"/>
</dbReference>
<dbReference type="Pfam" id="PF09285">
    <property type="entry name" value="Elong-fact-P_C"/>
    <property type="match status" value="1"/>
</dbReference>
<protein>
    <recommendedName>
        <fullName evidence="8 9">Elongation factor P</fullName>
        <shortName evidence="8">EF-P</shortName>
    </recommendedName>
</protein>
<dbReference type="PANTHER" id="PTHR30053">
    <property type="entry name" value="ELONGATION FACTOR P"/>
    <property type="match status" value="1"/>
</dbReference>
<dbReference type="InterPro" id="IPR013852">
    <property type="entry name" value="Transl_elong_P/YeiP_CS"/>
</dbReference>
<evidence type="ECO:0000256" key="9">
    <source>
        <dbReference type="NCBIfam" id="TIGR00038"/>
    </source>
</evidence>
<accession>A0A1H6LUP0</accession>
<dbReference type="InterPro" id="IPR013185">
    <property type="entry name" value="Transl_elong_KOW-like"/>
</dbReference>
<proteinExistence type="inferred from homology"/>
<dbReference type="STRING" id="235205.BAZSYMB_SCAFFOLD00105_2"/>
<evidence type="ECO:0000313" key="14">
    <source>
        <dbReference type="Proteomes" id="UP000198559"/>
    </source>
</evidence>
<feature type="domain" description="Elongation factor P C-terminal" evidence="11">
    <location>
        <begin position="160"/>
        <end position="215"/>
    </location>
</feature>
<dbReference type="InterPro" id="IPR014722">
    <property type="entry name" value="Rib_uL2_dom2"/>
</dbReference>
<name>A0A1H6LUP0_9GAMM</name>
<reference evidence="14" key="1">
    <citation type="submission" date="2016-06" db="EMBL/GenBank/DDBJ databases">
        <authorList>
            <person name="Petersen J."/>
            <person name="Sayavedra L."/>
        </authorList>
    </citation>
    <scope>NUCLEOTIDE SEQUENCE [LARGE SCALE GENOMIC DNA]</scope>
    <source>
        <strain evidence="14">BazSymB</strain>
    </source>
</reference>
<evidence type="ECO:0000259" key="11">
    <source>
        <dbReference type="SMART" id="SM00841"/>
    </source>
</evidence>
<dbReference type="CDD" id="cd05794">
    <property type="entry name" value="S1_EF-P_repeat_2"/>
    <property type="match status" value="1"/>
</dbReference>
<evidence type="ECO:0000256" key="8">
    <source>
        <dbReference type="HAMAP-Rule" id="MF_00141"/>
    </source>
</evidence>
<keyword evidence="5 8" id="KW-0251">Elongation factor</keyword>
<dbReference type="HAMAP" id="MF_00141">
    <property type="entry name" value="EF_P"/>
    <property type="match status" value="1"/>
</dbReference>
<dbReference type="NCBIfam" id="NF001810">
    <property type="entry name" value="PRK00529.1"/>
    <property type="match status" value="1"/>
</dbReference>
<dbReference type="EMBL" id="CVUD02000217">
    <property type="protein sequence ID" value="SEH89224.1"/>
    <property type="molecule type" value="Genomic_DNA"/>
</dbReference>
<dbReference type="Pfam" id="PF08207">
    <property type="entry name" value="EFP_N"/>
    <property type="match status" value="1"/>
</dbReference>
<keyword evidence="7 8" id="KW-0379">Hydroxylation</keyword>
<evidence type="ECO:0000313" key="13">
    <source>
        <dbReference type="EMBL" id="SEH89224.1"/>
    </source>
</evidence>
<dbReference type="SMART" id="SM01185">
    <property type="entry name" value="EFP"/>
    <property type="match status" value="1"/>
</dbReference>
<dbReference type="Gene3D" id="2.30.30.30">
    <property type="match status" value="1"/>
</dbReference>
<dbReference type="PIRSF" id="PIRSF005901">
    <property type="entry name" value="EF-P"/>
    <property type="match status" value="1"/>
</dbReference>
<evidence type="ECO:0000256" key="5">
    <source>
        <dbReference type="ARBA" id="ARBA00022768"/>
    </source>
</evidence>
<comment type="subcellular location">
    <subcellularLocation>
        <location evidence="1 8">Cytoplasm</location>
    </subcellularLocation>
</comment>
<evidence type="ECO:0000256" key="7">
    <source>
        <dbReference type="ARBA" id="ARBA00023278"/>
    </source>
</evidence>
<evidence type="ECO:0000256" key="6">
    <source>
        <dbReference type="ARBA" id="ARBA00022917"/>
    </source>
</evidence>
<dbReference type="AlphaFoldDB" id="A0A1H6LUP0"/>
<dbReference type="InterPro" id="IPR008991">
    <property type="entry name" value="Translation_prot_SH3-like_sf"/>
</dbReference>
<dbReference type="GO" id="GO:0043043">
    <property type="term" value="P:peptide biosynthetic process"/>
    <property type="evidence" value="ECO:0007669"/>
    <property type="project" value="InterPro"/>
</dbReference>
<dbReference type="CDD" id="cd04470">
    <property type="entry name" value="S1_EF-P_repeat_1"/>
    <property type="match status" value="1"/>
</dbReference>
<evidence type="ECO:0000256" key="2">
    <source>
        <dbReference type="ARBA" id="ARBA00004815"/>
    </source>
</evidence>
<dbReference type="InterPro" id="IPR015365">
    <property type="entry name" value="Elong-fact-P_C"/>
</dbReference>
<keyword evidence="6 8" id="KW-0648">Protein biosynthesis</keyword>
<evidence type="ECO:0000256" key="3">
    <source>
        <dbReference type="ARBA" id="ARBA00009479"/>
    </source>
</evidence>
<dbReference type="NCBIfam" id="TIGR00038">
    <property type="entry name" value="efp"/>
    <property type="match status" value="1"/>
</dbReference>
<comment type="function">
    <text evidence="8">Involved in peptide bond synthesis. Alleviates ribosome stalling that occurs when 3 or more consecutive Pro residues or the sequence PPG is present in a protein, possibly by augmenting the peptidyl transferase activity of the ribosome. Modification of Lys-63 is required for alleviation.</text>
</comment>
<keyword evidence="4 8" id="KW-0963">Cytoplasm</keyword>
<comment type="PTM">
    <text evidence="8">May be beta-lysylated on the epsilon-amino group of Lys-63 by the combined action of EpmA and EpmB, and then hydroxylated on the C5 position of the same residue by EpmC (if this protein is present). Lysylation is critical for the stimulatory effect of EF-P on peptide-bond formation. The lysylation moiety may extend toward the peptidyltransferase center and stabilize the terminal 3-CCA end of the tRNA. Hydroxylation of the C5 position on Lys-63 may allow additional potential stabilizing hydrogen-bond interactions with the P-tRNA.</text>
</comment>
<evidence type="ECO:0000259" key="12">
    <source>
        <dbReference type="SMART" id="SM01185"/>
    </source>
</evidence>
<dbReference type="PROSITE" id="PS01275">
    <property type="entry name" value="EFP"/>
    <property type="match status" value="1"/>
</dbReference>
<gene>
    <name evidence="8" type="primary">efp</name>
    <name evidence="13" type="ORF">BAZSYMB_SCAFFOLD00105_2</name>
</gene>
<comment type="pathway">
    <text evidence="2 8">Protein biosynthesis; polypeptide chain elongation.</text>
</comment>
<organism evidence="13 14">
    <name type="scientific">Bathymodiolus azoricus thioautotrophic gill symbiont</name>
    <dbReference type="NCBI Taxonomy" id="235205"/>
    <lineage>
        <taxon>Bacteria</taxon>
        <taxon>Pseudomonadati</taxon>
        <taxon>Pseudomonadota</taxon>
        <taxon>Gammaproteobacteria</taxon>
        <taxon>sulfur-oxidizing symbionts</taxon>
    </lineage>
</organism>
<evidence type="ECO:0000256" key="10">
    <source>
        <dbReference type="RuleBase" id="RU004389"/>
    </source>
</evidence>
<dbReference type="GO" id="GO:0003746">
    <property type="term" value="F:translation elongation factor activity"/>
    <property type="evidence" value="ECO:0007669"/>
    <property type="project" value="UniProtKB-UniRule"/>
</dbReference>
<dbReference type="UniPathway" id="UPA00345"/>
<dbReference type="InterPro" id="IPR020599">
    <property type="entry name" value="Transl_elong_fac_P/YeiP"/>
</dbReference>
<evidence type="ECO:0000256" key="1">
    <source>
        <dbReference type="ARBA" id="ARBA00004496"/>
    </source>
</evidence>
<feature type="modified residue" description="N6-(3,6-diaminohexanoyl)-5-hydroxylysine" evidence="8">
    <location>
        <position position="63"/>
    </location>
</feature>
<dbReference type="Gene3D" id="2.40.50.140">
    <property type="entry name" value="Nucleic acid-binding proteins"/>
    <property type="match status" value="2"/>
</dbReference>
<dbReference type="FunFam" id="2.40.50.140:FF:000004">
    <property type="entry name" value="Elongation factor P"/>
    <property type="match status" value="1"/>
</dbReference>
<dbReference type="SMART" id="SM00841">
    <property type="entry name" value="Elong-fact-P_C"/>
    <property type="match status" value="1"/>
</dbReference>
<dbReference type="GO" id="GO:0005829">
    <property type="term" value="C:cytosol"/>
    <property type="evidence" value="ECO:0007669"/>
    <property type="project" value="UniProtKB-ARBA"/>
</dbReference>
<comment type="similarity">
    <text evidence="3 8 10">Belongs to the elongation factor P family.</text>
</comment>
<dbReference type="InterPro" id="IPR012340">
    <property type="entry name" value="NA-bd_OB-fold"/>
</dbReference>
<evidence type="ECO:0000256" key="4">
    <source>
        <dbReference type="ARBA" id="ARBA00022490"/>
    </source>
</evidence>
<dbReference type="PANTHER" id="PTHR30053:SF12">
    <property type="entry name" value="ELONGATION FACTOR P (EF-P) FAMILY PROTEIN"/>
    <property type="match status" value="1"/>
</dbReference>
<feature type="domain" description="Translation elongation factor P/YeiP central" evidence="12">
    <location>
        <begin position="98"/>
        <end position="152"/>
    </location>
</feature>